<protein>
    <submittedName>
        <fullName evidence="1">Uncharacterized protein</fullName>
    </submittedName>
</protein>
<reference evidence="1" key="2">
    <citation type="journal article" date="2022" name="New Phytol.">
        <title>Evolutionary transition to the ectomycorrhizal habit in the genomes of a hyperdiverse lineage of mushroom-forming fungi.</title>
        <authorList>
            <person name="Looney B."/>
            <person name="Miyauchi S."/>
            <person name="Morin E."/>
            <person name="Drula E."/>
            <person name="Courty P.E."/>
            <person name="Kohler A."/>
            <person name="Kuo A."/>
            <person name="LaButti K."/>
            <person name="Pangilinan J."/>
            <person name="Lipzen A."/>
            <person name="Riley R."/>
            <person name="Andreopoulos W."/>
            <person name="He G."/>
            <person name="Johnson J."/>
            <person name="Nolan M."/>
            <person name="Tritt A."/>
            <person name="Barry K.W."/>
            <person name="Grigoriev I.V."/>
            <person name="Nagy L.G."/>
            <person name="Hibbett D."/>
            <person name="Henrissat B."/>
            <person name="Matheny P.B."/>
            <person name="Labbe J."/>
            <person name="Martin F.M."/>
        </authorList>
    </citation>
    <scope>NUCLEOTIDE SEQUENCE</scope>
    <source>
        <strain evidence="1">HHB10654</strain>
    </source>
</reference>
<organism evidence="1 2">
    <name type="scientific">Artomyces pyxidatus</name>
    <dbReference type="NCBI Taxonomy" id="48021"/>
    <lineage>
        <taxon>Eukaryota</taxon>
        <taxon>Fungi</taxon>
        <taxon>Dikarya</taxon>
        <taxon>Basidiomycota</taxon>
        <taxon>Agaricomycotina</taxon>
        <taxon>Agaricomycetes</taxon>
        <taxon>Russulales</taxon>
        <taxon>Auriscalpiaceae</taxon>
        <taxon>Artomyces</taxon>
    </lineage>
</organism>
<proteinExistence type="predicted"/>
<sequence length="75" mass="8205">MIRREPTLIAMSDADVQDVRSLIARRKNDAALKALNGKGKGKSVAATLPPAHVAAEEARRKREATSKDERLGLQR</sequence>
<gene>
    <name evidence="1" type="ORF">BV25DRAFT_1824188</name>
</gene>
<comment type="caution">
    <text evidence="1">The sequence shown here is derived from an EMBL/GenBank/DDBJ whole genome shotgun (WGS) entry which is preliminary data.</text>
</comment>
<dbReference type="Proteomes" id="UP000814140">
    <property type="component" value="Unassembled WGS sequence"/>
</dbReference>
<accession>A0ACB8T572</accession>
<dbReference type="EMBL" id="MU277202">
    <property type="protein sequence ID" value="KAI0063622.1"/>
    <property type="molecule type" value="Genomic_DNA"/>
</dbReference>
<keyword evidence="2" id="KW-1185">Reference proteome</keyword>
<name>A0ACB8T572_9AGAM</name>
<evidence type="ECO:0000313" key="2">
    <source>
        <dbReference type="Proteomes" id="UP000814140"/>
    </source>
</evidence>
<reference evidence="1" key="1">
    <citation type="submission" date="2021-03" db="EMBL/GenBank/DDBJ databases">
        <authorList>
            <consortium name="DOE Joint Genome Institute"/>
            <person name="Ahrendt S."/>
            <person name="Looney B.P."/>
            <person name="Miyauchi S."/>
            <person name="Morin E."/>
            <person name="Drula E."/>
            <person name="Courty P.E."/>
            <person name="Chicoki N."/>
            <person name="Fauchery L."/>
            <person name="Kohler A."/>
            <person name="Kuo A."/>
            <person name="Labutti K."/>
            <person name="Pangilinan J."/>
            <person name="Lipzen A."/>
            <person name="Riley R."/>
            <person name="Andreopoulos W."/>
            <person name="He G."/>
            <person name="Johnson J."/>
            <person name="Barry K.W."/>
            <person name="Grigoriev I.V."/>
            <person name="Nagy L."/>
            <person name="Hibbett D."/>
            <person name="Henrissat B."/>
            <person name="Matheny P.B."/>
            <person name="Labbe J."/>
            <person name="Martin F."/>
        </authorList>
    </citation>
    <scope>NUCLEOTIDE SEQUENCE</scope>
    <source>
        <strain evidence="1">HHB10654</strain>
    </source>
</reference>
<evidence type="ECO:0000313" key="1">
    <source>
        <dbReference type="EMBL" id="KAI0063622.1"/>
    </source>
</evidence>